<feature type="region of interest" description="Disordered" evidence="1">
    <location>
        <begin position="119"/>
        <end position="229"/>
    </location>
</feature>
<dbReference type="AlphaFoldDB" id="A0A9W7W8X6"/>
<feature type="non-terminal residue" evidence="2">
    <location>
        <position position="1"/>
    </location>
</feature>
<reference evidence="2" key="1">
    <citation type="submission" date="2021-02" db="EMBL/GenBank/DDBJ databases">
        <title>Comparative genomics reveals that relaxation of natural selection precedes convergent phenotypic evolution of cavefish.</title>
        <authorList>
            <person name="Peng Z."/>
        </authorList>
    </citation>
    <scope>NUCLEOTIDE SEQUENCE</scope>
    <source>
        <tissue evidence="2">Muscle</tissue>
    </source>
</reference>
<evidence type="ECO:0000313" key="2">
    <source>
        <dbReference type="EMBL" id="KAI7790485.1"/>
    </source>
</evidence>
<organism evidence="2 3">
    <name type="scientific">Triplophysa rosa</name>
    <name type="common">Cave loach</name>
    <dbReference type="NCBI Taxonomy" id="992332"/>
    <lineage>
        <taxon>Eukaryota</taxon>
        <taxon>Metazoa</taxon>
        <taxon>Chordata</taxon>
        <taxon>Craniata</taxon>
        <taxon>Vertebrata</taxon>
        <taxon>Euteleostomi</taxon>
        <taxon>Actinopterygii</taxon>
        <taxon>Neopterygii</taxon>
        <taxon>Teleostei</taxon>
        <taxon>Ostariophysi</taxon>
        <taxon>Cypriniformes</taxon>
        <taxon>Nemacheilidae</taxon>
        <taxon>Triplophysa</taxon>
    </lineage>
</organism>
<gene>
    <name evidence="2" type="ORF">IRJ41_001036</name>
</gene>
<accession>A0A9W7W8X6</accession>
<name>A0A9W7W8X6_TRIRA</name>
<evidence type="ECO:0000313" key="3">
    <source>
        <dbReference type="Proteomes" id="UP001059041"/>
    </source>
</evidence>
<feature type="compositionally biased region" description="Basic and acidic residues" evidence="1">
    <location>
        <begin position="137"/>
        <end position="222"/>
    </location>
</feature>
<keyword evidence="3" id="KW-1185">Reference proteome</keyword>
<protein>
    <submittedName>
        <fullName evidence="2">Uncharacterized protein</fullName>
    </submittedName>
</protein>
<comment type="caution">
    <text evidence="2">The sequence shown here is derived from an EMBL/GenBank/DDBJ whole genome shotgun (WGS) entry which is preliminary data.</text>
</comment>
<sequence length="229" mass="26959">DVITHNTEATTTNKEQLHSRQEVFMANKHAVQPNAKRGKNRLRSHNKTVKTQMCTKTNAEEVEEKDDEQEEDVGFLEEEGNYLGFDNEISDKAQHFKLHSIKVLCSSSLFILPEPVLKEPRPSKTTKVPRRTGSNTERLKMGNNHEKDRADKAEKERNEVKDRADKVEKERNEAKADKQRLEEQNNQLLREKDMEKRKEEEKRKIDETNRSKEKEEKKRIQLEKQNVQK</sequence>
<proteinExistence type="predicted"/>
<dbReference type="Proteomes" id="UP001059041">
    <property type="component" value="Unassembled WGS sequence"/>
</dbReference>
<dbReference type="EMBL" id="JAFHDT010000106">
    <property type="protein sequence ID" value="KAI7790485.1"/>
    <property type="molecule type" value="Genomic_DNA"/>
</dbReference>
<evidence type="ECO:0000256" key="1">
    <source>
        <dbReference type="SAM" id="MobiDB-lite"/>
    </source>
</evidence>